<gene>
    <name evidence="1" type="ORF">L3X38_019547</name>
</gene>
<sequence length="94" mass="10567">MVWSGPWVLVLGVEETGRGHSTGRVGQVPETRIRRVIGRKKCKCVQVKLIELGLCLEIAMDALESFLSLVESPLWAPTLSSVMWRDERFKEVDG</sequence>
<accession>A0AAD4WC41</accession>
<evidence type="ECO:0000313" key="1">
    <source>
        <dbReference type="EMBL" id="KAI5340273.1"/>
    </source>
</evidence>
<evidence type="ECO:0000313" key="2">
    <source>
        <dbReference type="Proteomes" id="UP001054821"/>
    </source>
</evidence>
<dbReference type="AlphaFoldDB" id="A0AAD4WC41"/>
<name>A0AAD4WC41_PRUDU</name>
<dbReference type="EMBL" id="JAJFAZ020000003">
    <property type="protein sequence ID" value="KAI5340273.1"/>
    <property type="molecule type" value="Genomic_DNA"/>
</dbReference>
<reference evidence="1 2" key="1">
    <citation type="journal article" date="2022" name="G3 (Bethesda)">
        <title>Whole-genome sequence and methylome profiling of the almond [Prunus dulcis (Mill.) D.A. Webb] cultivar 'Nonpareil'.</title>
        <authorList>
            <person name="D'Amico-Willman K.M."/>
            <person name="Ouma W.Z."/>
            <person name="Meulia T."/>
            <person name="Sideli G.M."/>
            <person name="Gradziel T.M."/>
            <person name="Fresnedo-Ramirez J."/>
        </authorList>
    </citation>
    <scope>NUCLEOTIDE SEQUENCE [LARGE SCALE GENOMIC DNA]</scope>
    <source>
        <strain evidence="1">Clone GOH B32 T37-40</strain>
    </source>
</reference>
<organism evidence="1 2">
    <name type="scientific">Prunus dulcis</name>
    <name type="common">Almond</name>
    <name type="synonym">Amygdalus dulcis</name>
    <dbReference type="NCBI Taxonomy" id="3755"/>
    <lineage>
        <taxon>Eukaryota</taxon>
        <taxon>Viridiplantae</taxon>
        <taxon>Streptophyta</taxon>
        <taxon>Embryophyta</taxon>
        <taxon>Tracheophyta</taxon>
        <taxon>Spermatophyta</taxon>
        <taxon>Magnoliopsida</taxon>
        <taxon>eudicotyledons</taxon>
        <taxon>Gunneridae</taxon>
        <taxon>Pentapetalae</taxon>
        <taxon>rosids</taxon>
        <taxon>fabids</taxon>
        <taxon>Rosales</taxon>
        <taxon>Rosaceae</taxon>
        <taxon>Amygdaloideae</taxon>
        <taxon>Amygdaleae</taxon>
        <taxon>Prunus</taxon>
    </lineage>
</organism>
<protein>
    <submittedName>
        <fullName evidence="1">Uncharacterized protein</fullName>
    </submittedName>
</protein>
<proteinExistence type="predicted"/>
<keyword evidence="2" id="KW-1185">Reference proteome</keyword>
<comment type="caution">
    <text evidence="1">The sequence shown here is derived from an EMBL/GenBank/DDBJ whole genome shotgun (WGS) entry which is preliminary data.</text>
</comment>
<dbReference type="Proteomes" id="UP001054821">
    <property type="component" value="Chromosome 3"/>
</dbReference>